<dbReference type="GO" id="GO:0005615">
    <property type="term" value="C:extracellular space"/>
    <property type="evidence" value="ECO:0007669"/>
    <property type="project" value="TreeGrafter"/>
</dbReference>
<keyword evidence="2" id="KW-0812">Transmembrane</keyword>
<dbReference type="PRINTS" id="PR00756">
    <property type="entry name" value="ALADIPTASE"/>
</dbReference>
<dbReference type="SUPFAM" id="SSF55486">
    <property type="entry name" value="Metalloproteases ('zincins'), catalytic domain"/>
    <property type="match status" value="1"/>
</dbReference>
<dbReference type="Gene3D" id="3.30.2010.30">
    <property type="match status" value="1"/>
</dbReference>
<dbReference type="Proteomes" id="UP000770661">
    <property type="component" value="Unassembled WGS sequence"/>
</dbReference>
<sequence length="300" mass="33676">MADCGYLLFAVVISAFVVFLLPSIYSTDQKLSVSAPTLPTPLQAATITPKPTMPLLPEGMVRLPQTIRPVRYEVRLRPYLSGDFKVEGEVKVEVSVQSSTRYILLYMADIITLNHTAKCFYIAWYHFFSGQAFGWRDGWVASTQFQAIDARRAFPCFDEPEMKATFKIFLARKENMTALSNMPRLSSTPIEGEADWLWDEFEESVPMPTYLVAFAISDYSSRTVRGGRDNATQITVFTRAALLPSTALAGKIVPQILSYLEQYFGLPYPLPKLDLFAPPENSFSGMENWGLVTIRCATGK</sequence>
<proteinExistence type="predicted"/>
<dbReference type="InterPro" id="IPR045357">
    <property type="entry name" value="Aminopeptidase_N-like_N"/>
</dbReference>
<evidence type="ECO:0000313" key="6">
    <source>
        <dbReference type="Proteomes" id="UP000770661"/>
    </source>
</evidence>
<dbReference type="GO" id="GO:0043171">
    <property type="term" value="P:peptide catabolic process"/>
    <property type="evidence" value="ECO:0007669"/>
    <property type="project" value="TreeGrafter"/>
</dbReference>
<dbReference type="PANTHER" id="PTHR11533:SF294">
    <property type="entry name" value="THYROTROPIN-RELEASING HORMONE-DEGRADING ECTOENZYME"/>
    <property type="match status" value="1"/>
</dbReference>
<keyword evidence="2" id="KW-1133">Transmembrane helix</keyword>
<dbReference type="InterPro" id="IPR050344">
    <property type="entry name" value="Peptidase_M1_aminopeptidases"/>
</dbReference>
<dbReference type="GO" id="GO:0070006">
    <property type="term" value="F:metalloaminopeptidase activity"/>
    <property type="evidence" value="ECO:0007669"/>
    <property type="project" value="TreeGrafter"/>
</dbReference>
<organism evidence="5 6">
    <name type="scientific">Chionoecetes opilio</name>
    <name type="common">Atlantic snow crab</name>
    <name type="synonym">Cancer opilio</name>
    <dbReference type="NCBI Taxonomy" id="41210"/>
    <lineage>
        <taxon>Eukaryota</taxon>
        <taxon>Metazoa</taxon>
        <taxon>Ecdysozoa</taxon>
        <taxon>Arthropoda</taxon>
        <taxon>Crustacea</taxon>
        <taxon>Multicrustacea</taxon>
        <taxon>Malacostraca</taxon>
        <taxon>Eumalacostraca</taxon>
        <taxon>Eucarida</taxon>
        <taxon>Decapoda</taxon>
        <taxon>Pleocyemata</taxon>
        <taxon>Brachyura</taxon>
        <taxon>Eubrachyura</taxon>
        <taxon>Majoidea</taxon>
        <taxon>Majidae</taxon>
        <taxon>Chionoecetes</taxon>
    </lineage>
</organism>
<accession>A0A8J4YNQ8</accession>
<feature type="transmembrane region" description="Helical" evidence="2">
    <location>
        <begin position="6"/>
        <end position="25"/>
    </location>
</feature>
<evidence type="ECO:0000259" key="4">
    <source>
        <dbReference type="Pfam" id="PF17900"/>
    </source>
</evidence>
<dbReference type="Gene3D" id="2.60.40.1730">
    <property type="entry name" value="tricorn interacting facor f3 domain"/>
    <property type="match status" value="2"/>
</dbReference>
<dbReference type="Pfam" id="PF17900">
    <property type="entry name" value="Peptidase_M1_N"/>
    <property type="match status" value="1"/>
</dbReference>
<dbReference type="GO" id="GO:0005737">
    <property type="term" value="C:cytoplasm"/>
    <property type="evidence" value="ECO:0007669"/>
    <property type="project" value="TreeGrafter"/>
</dbReference>
<dbReference type="AlphaFoldDB" id="A0A8J4YNQ8"/>
<dbReference type="Pfam" id="PF01433">
    <property type="entry name" value="Peptidase_M1"/>
    <property type="match status" value="1"/>
</dbReference>
<keyword evidence="6" id="KW-1185">Reference proteome</keyword>
<protein>
    <submittedName>
        <fullName evidence="5">Leucyl-cystinyl aminopeptidase</fullName>
    </submittedName>
</protein>
<evidence type="ECO:0000256" key="2">
    <source>
        <dbReference type="SAM" id="Phobius"/>
    </source>
</evidence>
<reference evidence="5" key="1">
    <citation type="submission" date="2020-07" db="EMBL/GenBank/DDBJ databases">
        <title>The High-quality genome of the commercially important snow crab, Chionoecetes opilio.</title>
        <authorList>
            <person name="Jeong J.-H."/>
            <person name="Ryu S."/>
        </authorList>
    </citation>
    <scope>NUCLEOTIDE SEQUENCE</scope>
    <source>
        <strain evidence="5">MADBK_172401_WGS</strain>
        <tissue evidence="5">Digestive gland</tissue>
    </source>
</reference>
<dbReference type="OrthoDB" id="6368475at2759"/>
<dbReference type="GO" id="GO:0008270">
    <property type="term" value="F:zinc ion binding"/>
    <property type="evidence" value="ECO:0007669"/>
    <property type="project" value="InterPro"/>
</dbReference>
<dbReference type="EMBL" id="JACEEZ010000223">
    <property type="protein sequence ID" value="KAG0730405.1"/>
    <property type="molecule type" value="Genomic_DNA"/>
</dbReference>
<keyword evidence="5" id="KW-0378">Hydrolase</keyword>
<feature type="domain" description="Aminopeptidase N-like N-terminal" evidence="4">
    <location>
        <begin position="138"/>
        <end position="211"/>
    </location>
</feature>
<comment type="caution">
    <text evidence="5">The sequence shown here is derived from an EMBL/GenBank/DDBJ whole genome shotgun (WGS) entry which is preliminary data.</text>
</comment>
<dbReference type="GO" id="GO:0042277">
    <property type="term" value="F:peptide binding"/>
    <property type="evidence" value="ECO:0007669"/>
    <property type="project" value="TreeGrafter"/>
</dbReference>
<feature type="domain" description="Peptidase M1 membrane alanine aminopeptidase" evidence="3">
    <location>
        <begin position="252"/>
        <end position="295"/>
    </location>
</feature>
<dbReference type="SUPFAM" id="SSF63737">
    <property type="entry name" value="Leukotriene A4 hydrolase N-terminal domain"/>
    <property type="match status" value="1"/>
</dbReference>
<keyword evidence="2" id="KW-0472">Membrane</keyword>
<evidence type="ECO:0000313" key="5">
    <source>
        <dbReference type="EMBL" id="KAG0730405.1"/>
    </source>
</evidence>
<dbReference type="GO" id="GO:0006508">
    <property type="term" value="P:proteolysis"/>
    <property type="evidence" value="ECO:0007669"/>
    <property type="project" value="InterPro"/>
</dbReference>
<dbReference type="InterPro" id="IPR014782">
    <property type="entry name" value="Peptidase_M1_dom"/>
</dbReference>
<evidence type="ECO:0000259" key="3">
    <source>
        <dbReference type="Pfam" id="PF01433"/>
    </source>
</evidence>
<name>A0A8J4YNQ8_CHIOP</name>
<dbReference type="GO" id="GO:0005886">
    <property type="term" value="C:plasma membrane"/>
    <property type="evidence" value="ECO:0007669"/>
    <property type="project" value="UniProtKB-SubCell"/>
</dbReference>
<comment type="subcellular location">
    <subcellularLocation>
        <location evidence="1">Cell membrane</location>
        <topology evidence="1">Lipid-anchor</topology>
        <topology evidence="1">GPI-anchor</topology>
    </subcellularLocation>
</comment>
<keyword evidence="5" id="KW-0031">Aminopeptidase</keyword>
<keyword evidence="5" id="KW-0645">Protease</keyword>
<dbReference type="PANTHER" id="PTHR11533">
    <property type="entry name" value="PROTEASE M1 ZINC METALLOPROTEASE"/>
    <property type="match status" value="1"/>
</dbReference>
<dbReference type="InterPro" id="IPR042097">
    <property type="entry name" value="Aminopeptidase_N-like_N_sf"/>
</dbReference>
<evidence type="ECO:0000256" key="1">
    <source>
        <dbReference type="ARBA" id="ARBA00004609"/>
    </source>
</evidence>
<dbReference type="InterPro" id="IPR001930">
    <property type="entry name" value="Peptidase_M1"/>
</dbReference>
<gene>
    <name evidence="5" type="primary">LNPEP</name>
    <name evidence="5" type="ORF">GWK47_028323</name>
</gene>